<proteinExistence type="predicted"/>
<dbReference type="Proteomes" id="UP000007801">
    <property type="component" value="Unassembled WGS sequence"/>
</dbReference>
<dbReference type="AlphaFoldDB" id="A0A0P8XVY2"/>
<gene>
    <name evidence="2" type="primary">Dana\GF27559</name>
    <name evidence="2" type="ORF">GF27559</name>
</gene>
<feature type="transmembrane region" description="Helical" evidence="1">
    <location>
        <begin position="36"/>
        <end position="56"/>
    </location>
</feature>
<protein>
    <submittedName>
        <fullName evidence="2">Uncharacterized protein, isoform B</fullName>
    </submittedName>
</protein>
<keyword evidence="1" id="KW-1133">Transmembrane helix</keyword>
<dbReference type="EMBL" id="CH902618">
    <property type="protein sequence ID" value="KPU78898.1"/>
    <property type="molecule type" value="Genomic_DNA"/>
</dbReference>
<evidence type="ECO:0000313" key="2">
    <source>
        <dbReference type="EMBL" id="KPU78898.1"/>
    </source>
</evidence>
<keyword evidence="1" id="KW-0812">Transmembrane</keyword>
<evidence type="ECO:0000256" key="1">
    <source>
        <dbReference type="SAM" id="Phobius"/>
    </source>
</evidence>
<dbReference type="InParanoid" id="A0A0P8XVY2"/>
<evidence type="ECO:0000313" key="3">
    <source>
        <dbReference type="Proteomes" id="UP000007801"/>
    </source>
</evidence>
<keyword evidence="1" id="KW-0472">Membrane</keyword>
<reference evidence="2 3" key="1">
    <citation type="journal article" date="2007" name="Nature">
        <title>Evolution of genes and genomes on the Drosophila phylogeny.</title>
        <authorList>
            <consortium name="Drosophila 12 Genomes Consortium"/>
            <person name="Clark A.G."/>
            <person name="Eisen M.B."/>
            <person name="Smith D.R."/>
            <person name="Bergman C.M."/>
            <person name="Oliver B."/>
            <person name="Markow T.A."/>
            <person name="Kaufman T.C."/>
            <person name="Kellis M."/>
            <person name="Gelbart W."/>
            <person name="Iyer V.N."/>
            <person name="Pollard D.A."/>
            <person name="Sackton T.B."/>
            <person name="Larracuente A.M."/>
            <person name="Singh N.D."/>
            <person name="Abad J.P."/>
            <person name="Abt D.N."/>
            <person name="Adryan B."/>
            <person name="Aguade M."/>
            <person name="Akashi H."/>
            <person name="Anderson W.W."/>
            <person name="Aquadro C.F."/>
            <person name="Ardell D.H."/>
            <person name="Arguello R."/>
            <person name="Artieri C.G."/>
            <person name="Barbash D.A."/>
            <person name="Barker D."/>
            <person name="Barsanti P."/>
            <person name="Batterham P."/>
            <person name="Batzoglou S."/>
            <person name="Begun D."/>
            <person name="Bhutkar A."/>
            <person name="Blanco E."/>
            <person name="Bosak S.A."/>
            <person name="Bradley R.K."/>
            <person name="Brand A.D."/>
            <person name="Brent M.R."/>
            <person name="Brooks A.N."/>
            <person name="Brown R.H."/>
            <person name="Butlin R.K."/>
            <person name="Caggese C."/>
            <person name="Calvi B.R."/>
            <person name="Bernardo de Carvalho A."/>
            <person name="Caspi A."/>
            <person name="Castrezana S."/>
            <person name="Celniker S.E."/>
            <person name="Chang J.L."/>
            <person name="Chapple C."/>
            <person name="Chatterji S."/>
            <person name="Chinwalla A."/>
            <person name="Civetta A."/>
            <person name="Clifton S.W."/>
            <person name="Comeron J.M."/>
            <person name="Costello J.C."/>
            <person name="Coyne J.A."/>
            <person name="Daub J."/>
            <person name="David R.G."/>
            <person name="Delcher A.L."/>
            <person name="Delehaunty K."/>
            <person name="Do C.B."/>
            <person name="Ebling H."/>
            <person name="Edwards K."/>
            <person name="Eickbush T."/>
            <person name="Evans J.D."/>
            <person name="Filipski A."/>
            <person name="Findeiss S."/>
            <person name="Freyhult E."/>
            <person name="Fulton L."/>
            <person name="Fulton R."/>
            <person name="Garcia A.C."/>
            <person name="Gardiner A."/>
            <person name="Garfield D.A."/>
            <person name="Garvin B.E."/>
            <person name="Gibson G."/>
            <person name="Gilbert D."/>
            <person name="Gnerre S."/>
            <person name="Godfrey J."/>
            <person name="Good R."/>
            <person name="Gotea V."/>
            <person name="Gravely B."/>
            <person name="Greenberg A.J."/>
            <person name="Griffiths-Jones S."/>
            <person name="Gross S."/>
            <person name="Guigo R."/>
            <person name="Gustafson E.A."/>
            <person name="Haerty W."/>
            <person name="Hahn M.W."/>
            <person name="Halligan D.L."/>
            <person name="Halpern A.L."/>
            <person name="Halter G.M."/>
            <person name="Han M.V."/>
            <person name="Heger A."/>
            <person name="Hillier L."/>
            <person name="Hinrichs A.S."/>
            <person name="Holmes I."/>
            <person name="Hoskins R.A."/>
            <person name="Hubisz M.J."/>
            <person name="Hultmark D."/>
            <person name="Huntley M.A."/>
            <person name="Jaffe D.B."/>
            <person name="Jagadeeshan S."/>
            <person name="Jeck W.R."/>
            <person name="Johnson J."/>
            <person name="Jones C.D."/>
            <person name="Jordan W.C."/>
            <person name="Karpen G.H."/>
            <person name="Kataoka E."/>
            <person name="Keightley P.D."/>
            <person name="Kheradpour P."/>
            <person name="Kirkness E.F."/>
            <person name="Koerich L.B."/>
            <person name="Kristiansen K."/>
            <person name="Kudrna D."/>
            <person name="Kulathinal R.J."/>
            <person name="Kumar S."/>
            <person name="Kwok R."/>
            <person name="Lander E."/>
            <person name="Langley C.H."/>
            <person name="Lapoint R."/>
            <person name="Lazzaro B.P."/>
            <person name="Lee S.J."/>
            <person name="Levesque L."/>
            <person name="Li R."/>
            <person name="Lin C.F."/>
            <person name="Lin M.F."/>
            <person name="Lindblad-Toh K."/>
            <person name="Llopart A."/>
            <person name="Long M."/>
            <person name="Low L."/>
            <person name="Lozovsky E."/>
            <person name="Lu J."/>
            <person name="Luo M."/>
            <person name="Machado C.A."/>
            <person name="Makalowski W."/>
            <person name="Marzo M."/>
            <person name="Matsuda M."/>
            <person name="Matzkin L."/>
            <person name="McAllister B."/>
            <person name="McBride C.S."/>
            <person name="McKernan B."/>
            <person name="McKernan K."/>
            <person name="Mendez-Lago M."/>
            <person name="Minx P."/>
            <person name="Mollenhauer M.U."/>
            <person name="Montooth K."/>
            <person name="Mount S.M."/>
            <person name="Mu X."/>
            <person name="Myers E."/>
            <person name="Negre B."/>
            <person name="Newfeld S."/>
            <person name="Nielsen R."/>
            <person name="Noor M.A."/>
            <person name="O'Grady P."/>
            <person name="Pachter L."/>
            <person name="Papaceit M."/>
            <person name="Parisi M.J."/>
            <person name="Parisi M."/>
            <person name="Parts L."/>
            <person name="Pedersen J.S."/>
            <person name="Pesole G."/>
            <person name="Phillippy A.M."/>
            <person name="Ponting C.P."/>
            <person name="Pop M."/>
            <person name="Porcelli D."/>
            <person name="Powell J.R."/>
            <person name="Prohaska S."/>
            <person name="Pruitt K."/>
            <person name="Puig M."/>
            <person name="Quesneville H."/>
            <person name="Ram K.R."/>
            <person name="Rand D."/>
            <person name="Rasmussen M.D."/>
            <person name="Reed L.K."/>
            <person name="Reenan R."/>
            <person name="Reily A."/>
            <person name="Remington K.A."/>
            <person name="Rieger T.T."/>
            <person name="Ritchie M.G."/>
            <person name="Robin C."/>
            <person name="Rogers Y.H."/>
            <person name="Rohde C."/>
            <person name="Rozas J."/>
            <person name="Rubenfield M.J."/>
            <person name="Ruiz A."/>
            <person name="Russo S."/>
            <person name="Salzberg S.L."/>
            <person name="Sanchez-Gracia A."/>
            <person name="Saranga D.J."/>
            <person name="Sato H."/>
            <person name="Schaeffer S.W."/>
            <person name="Schatz M.C."/>
            <person name="Schlenke T."/>
            <person name="Schwartz R."/>
            <person name="Segarra C."/>
            <person name="Singh R.S."/>
            <person name="Sirot L."/>
            <person name="Sirota M."/>
            <person name="Sisneros N.B."/>
            <person name="Smith C.D."/>
            <person name="Smith T.F."/>
            <person name="Spieth J."/>
            <person name="Stage D.E."/>
            <person name="Stark A."/>
            <person name="Stephan W."/>
            <person name="Strausberg R.L."/>
            <person name="Strempel S."/>
            <person name="Sturgill D."/>
            <person name="Sutton G."/>
            <person name="Sutton G.G."/>
            <person name="Tao W."/>
            <person name="Teichmann S."/>
            <person name="Tobari Y.N."/>
            <person name="Tomimura Y."/>
            <person name="Tsolas J.M."/>
            <person name="Valente V.L."/>
            <person name="Venter E."/>
            <person name="Venter J.C."/>
            <person name="Vicario S."/>
            <person name="Vieira F.G."/>
            <person name="Vilella A.J."/>
            <person name="Villasante A."/>
            <person name="Walenz B."/>
            <person name="Wang J."/>
            <person name="Wasserman M."/>
            <person name="Watts T."/>
            <person name="Wilson D."/>
            <person name="Wilson R.K."/>
            <person name="Wing R.A."/>
            <person name="Wolfner M.F."/>
            <person name="Wong A."/>
            <person name="Wong G.K."/>
            <person name="Wu C.I."/>
            <person name="Wu G."/>
            <person name="Yamamoto D."/>
            <person name="Yang H.P."/>
            <person name="Yang S.P."/>
            <person name="Yorke J.A."/>
            <person name="Yoshida K."/>
            <person name="Zdobnov E."/>
            <person name="Zhang P."/>
            <person name="Zhang Y."/>
            <person name="Zimin A.V."/>
            <person name="Baldwin J."/>
            <person name="Abdouelleil A."/>
            <person name="Abdulkadir J."/>
            <person name="Abebe A."/>
            <person name="Abera B."/>
            <person name="Abreu J."/>
            <person name="Acer S.C."/>
            <person name="Aftuck L."/>
            <person name="Alexander A."/>
            <person name="An P."/>
            <person name="Anderson E."/>
            <person name="Anderson S."/>
            <person name="Arachi H."/>
            <person name="Azer M."/>
            <person name="Bachantsang P."/>
            <person name="Barry A."/>
            <person name="Bayul T."/>
            <person name="Berlin A."/>
            <person name="Bessette D."/>
            <person name="Bloom T."/>
            <person name="Blye J."/>
            <person name="Boguslavskiy L."/>
            <person name="Bonnet C."/>
            <person name="Boukhgalter B."/>
            <person name="Bourzgui I."/>
            <person name="Brown A."/>
            <person name="Cahill P."/>
            <person name="Channer S."/>
            <person name="Cheshatsang Y."/>
            <person name="Chuda L."/>
            <person name="Citroen M."/>
            <person name="Collymore A."/>
            <person name="Cooke P."/>
            <person name="Costello M."/>
            <person name="D'Aco K."/>
            <person name="Daza R."/>
            <person name="De Haan G."/>
            <person name="DeGray S."/>
            <person name="DeMaso C."/>
            <person name="Dhargay N."/>
            <person name="Dooley K."/>
            <person name="Dooley E."/>
            <person name="Doricent M."/>
            <person name="Dorje P."/>
            <person name="Dorjee K."/>
            <person name="Dupes A."/>
            <person name="Elong R."/>
            <person name="Falk J."/>
            <person name="Farina A."/>
            <person name="Faro S."/>
            <person name="Ferguson D."/>
            <person name="Fisher S."/>
            <person name="Foley C.D."/>
            <person name="Franke A."/>
            <person name="Friedrich D."/>
            <person name="Gadbois L."/>
            <person name="Gearin G."/>
            <person name="Gearin C.R."/>
            <person name="Giannoukos G."/>
            <person name="Goode T."/>
            <person name="Graham J."/>
            <person name="Grandbois E."/>
            <person name="Grewal S."/>
            <person name="Gyaltsen K."/>
            <person name="Hafez N."/>
            <person name="Hagos B."/>
            <person name="Hall J."/>
            <person name="Henson C."/>
            <person name="Hollinger A."/>
            <person name="Honan T."/>
            <person name="Huard M.D."/>
            <person name="Hughes L."/>
            <person name="Hurhula B."/>
            <person name="Husby M.E."/>
            <person name="Kamat A."/>
            <person name="Kanga B."/>
            <person name="Kashin S."/>
            <person name="Khazanovich D."/>
            <person name="Kisner P."/>
            <person name="Lance K."/>
            <person name="Lara M."/>
            <person name="Lee W."/>
            <person name="Lennon N."/>
            <person name="Letendre F."/>
            <person name="LeVine R."/>
            <person name="Lipovsky A."/>
            <person name="Liu X."/>
            <person name="Liu J."/>
            <person name="Liu S."/>
            <person name="Lokyitsang T."/>
            <person name="Lokyitsang Y."/>
            <person name="Lubonja R."/>
            <person name="Lui A."/>
            <person name="MacDonald P."/>
            <person name="Magnisalis V."/>
            <person name="Maru K."/>
            <person name="Matthews C."/>
            <person name="McCusker W."/>
            <person name="McDonough S."/>
            <person name="Mehta T."/>
            <person name="Meldrim J."/>
            <person name="Meneus L."/>
            <person name="Mihai O."/>
            <person name="Mihalev A."/>
            <person name="Mihova T."/>
            <person name="Mittelman R."/>
            <person name="Mlenga V."/>
            <person name="Montmayeur A."/>
            <person name="Mulrain L."/>
            <person name="Navidi A."/>
            <person name="Naylor J."/>
            <person name="Negash T."/>
            <person name="Nguyen T."/>
            <person name="Nguyen N."/>
            <person name="Nicol R."/>
            <person name="Norbu C."/>
            <person name="Norbu N."/>
            <person name="Novod N."/>
            <person name="O'Neill B."/>
            <person name="Osman S."/>
            <person name="Markiewicz E."/>
            <person name="Oyono O.L."/>
            <person name="Patti C."/>
            <person name="Phunkhang P."/>
            <person name="Pierre F."/>
            <person name="Priest M."/>
            <person name="Raghuraman S."/>
            <person name="Rege F."/>
            <person name="Reyes R."/>
            <person name="Rise C."/>
            <person name="Rogov P."/>
            <person name="Ross K."/>
            <person name="Ryan E."/>
            <person name="Settipalli S."/>
            <person name="Shea T."/>
            <person name="Sherpa N."/>
            <person name="Shi L."/>
            <person name="Shih D."/>
            <person name="Sparrow T."/>
            <person name="Spaulding J."/>
            <person name="Stalker J."/>
            <person name="Stange-Thomann N."/>
            <person name="Stavropoulos S."/>
            <person name="Stone C."/>
            <person name="Strader C."/>
            <person name="Tesfaye S."/>
            <person name="Thomson T."/>
            <person name="Thoulutsang Y."/>
            <person name="Thoulutsang D."/>
            <person name="Topham K."/>
            <person name="Topping I."/>
            <person name="Tsamla T."/>
            <person name="Vassiliev H."/>
            <person name="Vo A."/>
            <person name="Wangchuk T."/>
            <person name="Wangdi T."/>
            <person name="Weiand M."/>
            <person name="Wilkinson J."/>
            <person name="Wilson A."/>
            <person name="Yadav S."/>
            <person name="Young G."/>
            <person name="Yu Q."/>
            <person name="Zembek L."/>
            <person name="Zhong D."/>
            <person name="Zimmer A."/>
            <person name="Zwirko Z."/>
            <person name="Jaffe D.B."/>
            <person name="Alvarez P."/>
            <person name="Brockman W."/>
            <person name="Butler J."/>
            <person name="Chin C."/>
            <person name="Gnerre S."/>
            <person name="Grabherr M."/>
            <person name="Kleber M."/>
            <person name="Mauceli E."/>
            <person name="MacCallum I."/>
        </authorList>
    </citation>
    <scope>NUCLEOTIDE SEQUENCE [LARGE SCALE GENOMIC DNA]</scope>
    <source>
        <strain evidence="3">Tucson 14024-0371.13</strain>
    </source>
</reference>
<name>A0A0P8XVY2_DROAN</name>
<accession>A0A0P8XVY2</accession>
<sequence>MSWNGSATMSSGNWQTLLLVLEKYLQRYIIYSKRSVIAFILLLLMSNFCGENFRFFSPSDVI</sequence>
<keyword evidence="3" id="KW-1185">Reference proteome</keyword>
<organism evidence="2 3">
    <name type="scientific">Drosophila ananassae</name>
    <name type="common">Fruit fly</name>
    <dbReference type="NCBI Taxonomy" id="7217"/>
    <lineage>
        <taxon>Eukaryota</taxon>
        <taxon>Metazoa</taxon>
        <taxon>Ecdysozoa</taxon>
        <taxon>Arthropoda</taxon>
        <taxon>Hexapoda</taxon>
        <taxon>Insecta</taxon>
        <taxon>Pterygota</taxon>
        <taxon>Neoptera</taxon>
        <taxon>Endopterygota</taxon>
        <taxon>Diptera</taxon>
        <taxon>Brachycera</taxon>
        <taxon>Muscomorpha</taxon>
        <taxon>Ephydroidea</taxon>
        <taxon>Drosophilidae</taxon>
        <taxon>Drosophila</taxon>
        <taxon>Sophophora</taxon>
    </lineage>
</organism>